<dbReference type="SUPFAM" id="SSF56645">
    <property type="entry name" value="Acyl-CoA dehydrogenase NM domain-like"/>
    <property type="match status" value="1"/>
</dbReference>
<sequence length="357" mass="37793">MPDISAIPERPLAPDLAPADSTSISALATAAFTDDGEPDIRRVLDSHCDWAGEFPWPGEGDTLGLWARMAQVAALDVSVARAIEPHLDALAILRQAAQDGQWSGIAPDGATWGVFAAEGASPRLAATKTSEGWRLTGVKPWCSLASDLSHALITAWTGDDTRALFAVDLRGPGVRTGDGSQWVARGLPNIPSEAVTFTDVQTELVAESDWYTSRSGFWWGGIGVAACWFGGMCGVAERLVCPAPKRPRDQVAWAHLGAVDTQLHIARVALRDAAAQIDAGAADGAAAQVLALRVRSIVRQTADRVLATVAQATGPGPLATEEQHARRVAGLELYIRQEHGPRDQVALAQLTVAEPTR</sequence>
<dbReference type="InterPro" id="IPR009100">
    <property type="entry name" value="AcylCoA_DH/oxidase_NM_dom_sf"/>
</dbReference>
<evidence type="ECO:0000313" key="2">
    <source>
        <dbReference type="Proteomes" id="UP000318297"/>
    </source>
</evidence>
<organism evidence="1 2">
    <name type="scientific">Rudaeicoccus suwonensis</name>
    <dbReference type="NCBI Taxonomy" id="657409"/>
    <lineage>
        <taxon>Bacteria</taxon>
        <taxon>Bacillati</taxon>
        <taxon>Actinomycetota</taxon>
        <taxon>Actinomycetes</taxon>
        <taxon>Micrococcales</taxon>
        <taxon>Dermacoccaceae</taxon>
        <taxon>Rudaeicoccus</taxon>
    </lineage>
</organism>
<protein>
    <submittedName>
        <fullName evidence="1">Alkylation response protein AidB-like acyl-CoA dehydrogenase</fullName>
    </submittedName>
</protein>
<dbReference type="OrthoDB" id="107064at2"/>
<dbReference type="Proteomes" id="UP000318297">
    <property type="component" value="Unassembled WGS sequence"/>
</dbReference>
<dbReference type="RefSeq" id="WP_145229002.1">
    <property type="nucleotide sequence ID" value="NZ_VIVQ01000002.1"/>
</dbReference>
<gene>
    <name evidence="1" type="ORF">BKA23_2564</name>
</gene>
<keyword evidence="2" id="KW-1185">Reference proteome</keyword>
<name>A0A561E3P7_9MICO</name>
<accession>A0A561E3P7</accession>
<comment type="caution">
    <text evidence="1">The sequence shown here is derived from an EMBL/GenBank/DDBJ whole genome shotgun (WGS) entry which is preliminary data.</text>
</comment>
<dbReference type="AlphaFoldDB" id="A0A561E3P7"/>
<dbReference type="InterPro" id="IPR046373">
    <property type="entry name" value="Acyl-CoA_Oxase/DH_mid-dom_sf"/>
</dbReference>
<dbReference type="GO" id="GO:0016627">
    <property type="term" value="F:oxidoreductase activity, acting on the CH-CH group of donors"/>
    <property type="evidence" value="ECO:0007669"/>
    <property type="project" value="InterPro"/>
</dbReference>
<dbReference type="EMBL" id="VIVQ01000002">
    <property type="protein sequence ID" value="TWE10211.1"/>
    <property type="molecule type" value="Genomic_DNA"/>
</dbReference>
<dbReference type="Gene3D" id="2.40.110.10">
    <property type="entry name" value="Butyryl-CoA Dehydrogenase, subunit A, domain 2"/>
    <property type="match status" value="1"/>
</dbReference>
<reference evidence="1 2" key="1">
    <citation type="submission" date="2019-06" db="EMBL/GenBank/DDBJ databases">
        <title>Sequencing the genomes of 1000 actinobacteria strains.</title>
        <authorList>
            <person name="Klenk H.-P."/>
        </authorList>
    </citation>
    <scope>NUCLEOTIDE SEQUENCE [LARGE SCALE GENOMIC DNA]</scope>
    <source>
        <strain evidence="1 2">DSM 19560</strain>
    </source>
</reference>
<evidence type="ECO:0000313" key="1">
    <source>
        <dbReference type="EMBL" id="TWE10211.1"/>
    </source>
</evidence>
<proteinExistence type="predicted"/>